<dbReference type="RefSeq" id="WP_349181704.1">
    <property type="nucleotide sequence ID" value="NZ_JBBNGS010000003.1"/>
</dbReference>
<proteinExistence type="predicted"/>
<evidence type="ECO:0000313" key="5">
    <source>
        <dbReference type="Proteomes" id="UP001478817"/>
    </source>
</evidence>
<dbReference type="Gene3D" id="3.40.50.1970">
    <property type="match status" value="1"/>
</dbReference>
<keyword evidence="1 4" id="KW-0560">Oxidoreductase</keyword>
<dbReference type="SUPFAM" id="SSF56796">
    <property type="entry name" value="Dehydroquinate synthase-like"/>
    <property type="match status" value="1"/>
</dbReference>
<dbReference type="InterPro" id="IPR044731">
    <property type="entry name" value="BDH-like"/>
</dbReference>
<accession>A0ABV1IF85</accession>
<reference evidence="4 5" key="1">
    <citation type="submission" date="2024-04" db="EMBL/GenBank/DDBJ databases">
        <title>Human intestinal bacterial collection.</title>
        <authorList>
            <person name="Pauvert C."/>
            <person name="Hitch T.C.A."/>
            <person name="Clavel T."/>
        </authorList>
    </citation>
    <scope>NUCLEOTIDE SEQUENCE [LARGE SCALE GENOMIC DNA]</scope>
    <source>
        <strain evidence="4 5">CLA-AA-H197</strain>
    </source>
</reference>
<comment type="caution">
    <text evidence="4">The sequence shown here is derived from an EMBL/GenBank/DDBJ whole genome shotgun (WGS) entry which is preliminary data.</text>
</comment>
<dbReference type="Gene3D" id="1.20.1090.10">
    <property type="entry name" value="Dehydroquinate synthase-like - alpha domain"/>
    <property type="match status" value="1"/>
</dbReference>
<gene>
    <name evidence="4" type="ORF">AAAT05_02680</name>
</gene>
<dbReference type="InterPro" id="IPR001670">
    <property type="entry name" value="ADH_Fe/GldA"/>
</dbReference>
<feature type="domain" description="Fe-containing alcohol dehydrogenase-like C-terminal" evidence="3">
    <location>
        <begin position="192"/>
        <end position="395"/>
    </location>
</feature>
<dbReference type="InterPro" id="IPR056798">
    <property type="entry name" value="ADH_Fe_C"/>
</dbReference>
<evidence type="ECO:0000259" key="3">
    <source>
        <dbReference type="Pfam" id="PF25137"/>
    </source>
</evidence>
<dbReference type="Proteomes" id="UP001478817">
    <property type="component" value="Unassembled WGS sequence"/>
</dbReference>
<dbReference type="CDD" id="cd08187">
    <property type="entry name" value="BDH"/>
    <property type="match status" value="1"/>
</dbReference>
<feature type="domain" description="Alcohol dehydrogenase iron-type/glycerol dehydrogenase GldA" evidence="2">
    <location>
        <begin position="9"/>
        <end position="181"/>
    </location>
</feature>
<dbReference type="EMBL" id="JBBNGS010000003">
    <property type="protein sequence ID" value="MEQ2637256.1"/>
    <property type="molecule type" value="Genomic_DNA"/>
</dbReference>
<keyword evidence="5" id="KW-1185">Reference proteome</keyword>
<evidence type="ECO:0000313" key="4">
    <source>
        <dbReference type="EMBL" id="MEQ2637256.1"/>
    </source>
</evidence>
<dbReference type="Pfam" id="PF25137">
    <property type="entry name" value="ADH_Fe_C"/>
    <property type="match status" value="1"/>
</dbReference>
<dbReference type="EC" id="1.1.1.-" evidence="4"/>
<sequence length="396" mass="43143">MVNFEYLVPTKIVFGKETEKEAGRLIKEFGGHKALIHWGGDYVRDTGLLARVEEGLAAEGIEYVEMDGVVPNPRLSLVKQGVELCKKEGVDFILAIGGGSAIDSSKAIAYGLANDFDLEDLFLGKVSTTKIAKIGAISTLAGTGSETSNSTVINIDTMGEKMLKRSYNHECARPLFAIMNPELTYSLPPFQTAAPGADIMMHTMERYFTTEQHVELSDELAEGLMRTVKTFVPEALANPKSYPARANLLLAGAKSHDGLTGLGRVGDFACHAIEHEIGAMFDVAHGAGLTAIWSSWAKYVIDVDPERFAQFAVNVWGVQNNFHDAKETGLRGIDAWDEWCHSINLPTSLHELGIDPTDEQIHEMAQGAVDARGGDHAGAFMELHVEDIENLLKNAR</sequence>
<dbReference type="Pfam" id="PF00465">
    <property type="entry name" value="Fe-ADH"/>
    <property type="match status" value="1"/>
</dbReference>
<evidence type="ECO:0000256" key="1">
    <source>
        <dbReference type="ARBA" id="ARBA00023002"/>
    </source>
</evidence>
<name>A0ABV1IF85_9ACTN</name>
<dbReference type="PANTHER" id="PTHR43633">
    <property type="entry name" value="ALCOHOL DEHYDROGENASE YQHD"/>
    <property type="match status" value="1"/>
</dbReference>
<protein>
    <submittedName>
        <fullName evidence="4">Iron-containing alcohol dehydrogenase</fullName>
        <ecNumber evidence="4">1.1.1.-</ecNumber>
    </submittedName>
</protein>
<dbReference type="GO" id="GO:0016491">
    <property type="term" value="F:oxidoreductase activity"/>
    <property type="evidence" value="ECO:0007669"/>
    <property type="project" value="UniProtKB-KW"/>
</dbReference>
<evidence type="ECO:0000259" key="2">
    <source>
        <dbReference type="Pfam" id="PF00465"/>
    </source>
</evidence>
<dbReference type="PANTHER" id="PTHR43633:SF1">
    <property type="entry name" value="ALCOHOL DEHYDROGENASE YQHD"/>
    <property type="match status" value="1"/>
</dbReference>
<organism evidence="4 5">
    <name type="scientific">Paratractidigestivibacter faecalis</name>
    <dbReference type="NCBI Taxonomy" id="2292441"/>
    <lineage>
        <taxon>Bacteria</taxon>
        <taxon>Bacillati</taxon>
        <taxon>Actinomycetota</taxon>
        <taxon>Coriobacteriia</taxon>
        <taxon>Coriobacteriales</taxon>
        <taxon>Atopobiaceae</taxon>
        <taxon>Paratractidigestivibacter</taxon>
    </lineage>
</organism>